<dbReference type="AlphaFoldDB" id="A0A4R1RBP6"/>
<organism evidence="1 2">
    <name type="scientific">Mariniflexile fucanivorans</name>
    <dbReference type="NCBI Taxonomy" id="264023"/>
    <lineage>
        <taxon>Bacteria</taxon>
        <taxon>Pseudomonadati</taxon>
        <taxon>Bacteroidota</taxon>
        <taxon>Flavobacteriia</taxon>
        <taxon>Flavobacteriales</taxon>
        <taxon>Flavobacteriaceae</taxon>
        <taxon>Mariniflexile</taxon>
    </lineage>
</organism>
<dbReference type="Gene3D" id="3.40.1350.10">
    <property type="match status" value="1"/>
</dbReference>
<reference evidence="1 2" key="1">
    <citation type="submission" date="2019-03" db="EMBL/GenBank/DDBJ databases">
        <title>Genomic Encyclopedia of Type Strains, Phase IV (KMG-IV): sequencing the most valuable type-strain genomes for metagenomic binning, comparative biology and taxonomic classification.</title>
        <authorList>
            <person name="Goeker M."/>
        </authorList>
    </citation>
    <scope>NUCLEOTIDE SEQUENCE [LARGE SCALE GENOMIC DNA]</scope>
    <source>
        <strain evidence="1 2">DSM 18792</strain>
    </source>
</reference>
<dbReference type="InterPro" id="IPR011856">
    <property type="entry name" value="tRNA_endonuc-like_dom_sf"/>
</dbReference>
<evidence type="ECO:0000313" key="2">
    <source>
        <dbReference type="Proteomes" id="UP000295455"/>
    </source>
</evidence>
<accession>A0A4R1RBP6</accession>
<dbReference type="GO" id="GO:0003676">
    <property type="term" value="F:nucleic acid binding"/>
    <property type="evidence" value="ECO:0007669"/>
    <property type="project" value="InterPro"/>
</dbReference>
<name>A0A4R1RBP6_9FLAO</name>
<dbReference type="EMBL" id="SLUP01000010">
    <property type="protein sequence ID" value="TCL63050.1"/>
    <property type="molecule type" value="Genomic_DNA"/>
</dbReference>
<dbReference type="Proteomes" id="UP000295455">
    <property type="component" value="Unassembled WGS sequence"/>
</dbReference>
<dbReference type="OrthoDB" id="976029at2"/>
<sequence>MIRLFSNSNKKFLQAIDKSENELNKFLSENWNNFFPQFSYVSSEFTLDGNVRSKGTSGRIDILAFNTKSKTFVIIELKKNSDKNIRNQASDYKDFVEDNFAEIYLLTSQKFGIKLPNYTDVKKEIELVMIAKQFSQTDIQKASKSEGRITLIRYLWFEEELLLIDYLNNDPLEILERENTRKIEKIKAIIDNKPTNDVPTEIDMFFHKKPEAKRLFYIFYELLKSKSDLIIEIQQTKVKLSTKKETFSVMGFGGKTGRKAFLQINTNIASITSLKNIVIDDRIRPGQKKKGSIGTERFEIYIKNEKEIMLIFENIKLSI</sequence>
<gene>
    <name evidence="1" type="ORF">EV196_1102</name>
</gene>
<proteinExistence type="predicted"/>
<evidence type="ECO:0000313" key="1">
    <source>
        <dbReference type="EMBL" id="TCL63050.1"/>
    </source>
</evidence>
<dbReference type="RefSeq" id="WP_132219113.1">
    <property type="nucleotide sequence ID" value="NZ_OX156936.1"/>
</dbReference>
<protein>
    <submittedName>
        <fullName evidence="1">Uncharacterized protein</fullName>
    </submittedName>
</protein>
<keyword evidence="2" id="KW-1185">Reference proteome</keyword>
<comment type="caution">
    <text evidence="1">The sequence shown here is derived from an EMBL/GenBank/DDBJ whole genome shotgun (WGS) entry which is preliminary data.</text>
</comment>